<dbReference type="Proteomes" id="UP001501337">
    <property type="component" value="Unassembled WGS sequence"/>
</dbReference>
<dbReference type="InterPro" id="IPR019776">
    <property type="entry name" value="Flagellar_basal_body_rod_CS"/>
</dbReference>
<evidence type="ECO:0000313" key="8">
    <source>
        <dbReference type="EMBL" id="GAA3953885.1"/>
    </source>
</evidence>
<dbReference type="RefSeq" id="WP_344804097.1">
    <property type="nucleotide sequence ID" value="NZ_BAABBO010000005.1"/>
</dbReference>
<evidence type="ECO:0000256" key="1">
    <source>
        <dbReference type="ARBA" id="ARBA00004117"/>
    </source>
</evidence>
<keyword evidence="4 6" id="KW-0975">Bacterial flagellum</keyword>
<comment type="similarity">
    <text evidence="2 6">Belongs to the flagella basal body rod proteins family.</text>
</comment>
<evidence type="ECO:0000256" key="3">
    <source>
        <dbReference type="ARBA" id="ARBA00014376"/>
    </source>
</evidence>
<dbReference type="PROSITE" id="PS00588">
    <property type="entry name" value="FLAGELLA_BB_ROD"/>
    <property type="match status" value="1"/>
</dbReference>
<evidence type="ECO:0000256" key="5">
    <source>
        <dbReference type="ARBA" id="ARBA00024934"/>
    </source>
</evidence>
<evidence type="ECO:0000256" key="4">
    <source>
        <dbReference type="ARBA" id="ARBA00023143"/>
    </source>
</evidence>
<comment type="function">
    <text evidence="5 6">Structural component of flagellum, the bacterial motility apparatus. Part of the rod structure of flagellar basal body.</text>
</comment>
<dbReference type="PANTHER" id="PTHR30435:SF12">
    <property type="entry name" value="FLAGELLAR BASAL BODY ROD PROTEIN FLGB"/>
    <property type="match status" value="1"/>
</dbReference>
<proteinExistence type="inferred from homology"/>
<name>A0ABP7NTK0_9GAMM</name>
<feature type="domain" description="Flagellar basal body rod protein N-terminal" evidence="7">
    <location>
        <begin position="11"/>
        <end position="39"/>
    </location>
</feature>
<keyword evidence="8" id="KW-0966">Cell projection</keyword>
<keyword evidence="8" id="KW-0282">Flagellum</keyword>
<reference evidence="9" key="1">
    <citation type="journal article" date="2019" name="Int. J. Syst. Evol. Microbiol.">
        <title>The Global Catalogue of Microorganisms (GCM) 10K type strain sequencing project: providing services to taxonomists for standard genome sequencing and annotation.</title>
        <authorList>
            <consortium name="The Broad Institute Genomics Platform"/>
            <consortium name="The Broad Institute Genome Sequencing Center for Infectious Disease"/>
            <person name="Wu L."/>
            <person name="Ma J."/>
        </authorList>
    </citation>
    <scope>NUCLEOTIDE SEQUENCE [LARGE SCALE GENOMIC DNA]</scope>
    <source>
        <strain evidence="9">JCM 17555</strain>
    </source>
</reference>
<protein>
    <recommendedName>
        <fullName evidence="3 6">Flagellar basal body rod protein FlgB</fullName>
    </recommendedName>
</protein>
<comment type="subcellular location">
    <subcellularLocation>
        <location evidence="1 6">Bacterial flagellum basal body</location>
    </subcellularLocation>
</comment>
<dbReference type="PIRSF" id="PIRSF002889">
    <property type="entry name" value="Rod_FlgB"/>
    <property type="match status" value="1"/>
</dbReference>
<comment type="subunit">
    <text evidence="6">The basal body constitutes a major portion of the flagellar organelle and consists of a number of rings mounted on a central rod.</text>
</comment>
<dbReference type="EMBL" id="BAABBO010000005">
    <property type="protein sequence ID" value="GAA3953885.1"/>
    <property type="molecule type" value="Genomic_DNA"/>
</dbReference>
<organism evidence="8 9">
    <name type="scientific">Allohahella marinimesophila</name>
    <dbReference type="NCBI Taxonomy" id="1054972"/>
    <lineage>
        <taxon>Bacteria</taxon>
        <taxon>Pseudomonadati</taxon>
        <taxon>Pseudomonadota</taxon>
        <taxon>Gammaproteobacteria</taxon>
        <taxon>Oceanospirillales</taxon>
        <taxon>Hahellaceae</taxon>
        <taxon>Allohahella</taxon>
    </lineage>
</organism>
<gene>
    <name evidence="8" type="primary">flgB</name>
    <name evidence="8" type="ORF">GCM10022278_10830</name>
</gene>
<comment type="caution">
    <text evidence="8">The sequence shown here is derived from an EMBL/GenBank/DDBJ whole genome shotgun (WGS) entry which is preliminary data.</text>
</comment>
<dbReference type="Pfam" id="PF00460">
    <property type="entry name" value="Flg_bb_rod"/>
    <property type="match status" value="1"/>
</dbReference>
<evidence type="ECO:0000259" key="7">
    <source>
        <dbReference type="Pfam" id="PF00460"/>
    </source>
</evidence>
<evidence type="ECO:0000256" key="6">
    <source>
        <dbReference type="PIRNR" id="PIRNR002889"/>
    </source>
</evidence>
<sequence length="133" mass="14252">MTISMSNALGNHEQGLLMRSRRAEILSNNLANADTPNFKAKDLDFKAAMQAASSGQSGGQVKLDKTHEGHMQISGSGAADIKYRVPSQPSIDGNTVDSQVEIAEFSSNAVEFQASFQFLNSKFKGLTSAIRGE</sequence>
<dbReference type="PANTHER" id="PTHR30435">
    <property type="entry name" value="FLAGELLAR PROTEIN"/>
    <property type="match status" value="1"/>
</dbReference>
<dbReference type="InterPro" id="IPR006300">
    <property type="entry name" value="FlgB"/>
</dbReference>
<dbReference type="NCBIfam" id="TIGR01396">
    <property type="entry name" value="FlgB"/>
    <property type="match status" value="1"/>
</dbReference>
<evidence type="ECO:0000256" key="2">
    <source>
        <dbReference type="ARBA" id="ARBA00009677"/>
    </source>
</evidence>
<accession>A0ABP7NTK0</accession>
<keyword evidence="9" id="KW-1185">Reference proteome</keyword>
<keyword evidence="8" id="KW-0969">Cilium</keyword>
<evidence type="ECO:0000313" key="9">
    <source>
        <dbReference type="Proteomes" id="UP001501337"/>
    </source>
</evidence>
<dbReference type="InterPro" id="IPR001444">
    <property type="entry name" value="Flag_bb_rod_N"/>
</dbReference>